<proteinExistence type="predicted"/>
<accession>A0A375CJR6</accession>
<evidence type="ECO:0000313" key="3">
    <source>
        <dbReference type="Proteomes" id="UP000256780"/>
    </source>
</evidence>
<name>A0A375CJR6_9BURK</name>
<dbReference type="AlphaFoldDB" id="A0A375CJR6"/>
<organism evidence="2 3">
    <name type="scientific">Cupriavidus taiwanensis</name>
    <dbReference type="NCBI Taxonomy" id="164546"/>
    <lineage>
        <taxon>Bacteria</taxon>
        <taxon>Pseudomonadati</taxon>
        <taxon>Pseudomonadota</taxon>
        <taxon>Betaproteobacteria</taxon>
        <taxon>Burkholderiales</taxon>
        <taxon>Burkholderiaceae</taxon>
        <taxon>Cupriavidus</taxon>
    </lineage>
</organism>
<sequence length="194" mass="20607">MAAHQRRRLGTRTVSAASVSMPWARRAATARAGSQRPMSSVIAGCGVGSVRRTSIARSATLPCATRADAGISNNAARSSRPRSRASKASRRRMRPSTAREDWPRALSSPRYCATACRELRPACQARSAARDAASGSAVEASVGAVSIPVLADDVELGRVRRDFMGASLAQRTGYYDKNTYLNSVAIGSGIRHMA</sequence>
<dbReference type="Proteomes" id="UP000256780">
    <property type="component" value="Unassembled WGS sequence"/>
</dbReference>
<protein>
    <submittedName>
        <fullName evidence="2">Uncharacterized protein</fullName>
    </submittedName>
</protein>
<evidence type="ECO:0000313" key="2">
    <source>
        <dbReference type="EMBL" id="SOY73955.1"/>
    </source>
</evidence>
<evidence type="ECO:0000256" key="1">
    <source>
        <dbReference type="SAM" id="MobiDB-lite"/>
    </source>
</evidence>
<feature type="region of interest" description="Disordered" evidence="1">
    <location>
        <begin position="72"/>
        <end position="103"/>
    </location>
</feature>
<gene>
    <name evidence="2" type="ORF">CBM2587_U10004</name>
</gene>
<comment type="caution">
    <text evidence="2">The sequence shown here is derived from an EMBL/GenBank/DDBJ whole genome shotgun (WGS) entry which is preliminary data.</text>
</comment>
<feature type="compositionally biased region" description="Basic residues" evidence="1">
    <location>
        <begin position="79"/>
        <end position="94"/>
    </location>
</feature>
<dbReference type="EMBL" id="OFSQ01000041">
    <property type="protein sequence ID" value="SOY73955.1"/>
    <property type="molecule type" value="Genomic_DNA"/>
</dbReference>
<reference evidence="3" key="1">
    <citation type="submission" date="2018-01" db="EMBL/GenBank/DDBJ databases">
        <authorList>
            <person name="Gaut B.S."/>
            <person name="Morton B.R."/>
            <person name="Clegg M.T."/>
            <person name="Duvall M.R."/>
        </authorList>
    </citation>
    <scope>NUCLEOTIDE SEQUENCE [LARGE SCALE GENOMIC DNA]</scope>
</reference>